<organism evidence="9 10">
    <name type="scientific">Fusobacterium necrophorum subsp. funduliforme B35</name>
    <dbReference type="NCBI Taxonomy" id="1226633"/>
    <lineage>
        <taxon>Bacteria</taxon>
        <taxon>Fusobacteriati</taxon>
        <taxon>Fusobacteriota</taxon>
        <taxon>Fusobacteriia</taxon>
        <taxon>Fusobacteriales</taxon>
        <taxon>Fusobacteriaceae</taxon>
        <taxon>Fusobacterium</taxon>
    </lineage>
</organism>
<dbReference type="Pfam" id="PF01053">
    <property type="entry name" value="Cys_Met_Meta_PP"/>
    <property type="match status" value="1"/>
</dbReference>
<dbReference type="GO" id="GO:0019346">
    <property type="term" value="P:transsulfuration"/>
    <property type="evidence" value="ECO:0007669"/>
    <property type="project" value="InterPro"/>
</dbReference>
<comment type="caution">
    <text evidence="9">The sequence shown here is derived from an EMBL/GenBank/DDBJ whole genome shotgun (WGS) entry which is preliminary data.</text>
</comment>
<evidence type="ECO:0000256" key="8">
    <source>
        <dbReference type="RuleBase" id="RU362118"/>
    </source>
</evidence>
<dbReference type="Gene3D" id="3.40.640.10">
    <property type="entry name" value="Type I PLP-dependent aspartate aminotransferase-like (Major domain)"/>
    <property type="match status" value="1"/>
</dbReference>
<accession>A0A0B4E3W3</accession>
<gene>
    <name evidence="9" type="ORF">C095_10725</name>
</gene>
<dbReference type="SUPFAM" id="SSF53383">
    <property type="entry name" value="PLP-dependent transferases"/>
    <property type="match status" value="1"/>
</dbReference>
<dbReference type="Proteomes" id="UP000031184">
    <property type="component" value="Unassembled WGS sequence"/>
</dbReference>
<dbReference type="PANTHER" id="PTHR43797:SF3">
    <property type="entry name" value="O-ACETYLHOMOSERINE SULFHYDRYLASE"/>
    <property type="match status" value="1"/>
</dbReference>
<dbReference type="NCBIfam" id="TIGR01326">
    <property type="entry name" value="OAH_OAS_sulfhy"/>
    <property type="match status" value="1"/>
</dbReference>
<evidence type="ECO:0000256" key="7">
    <source>
        <dbReference type="PIRSR" id="PIRSR001434-2"/>
    </source>
</evidence>
<keyword evidence="4 7" id="KW-0663">Pyridoxal phosphate</keyword>
<dbReference type="GO" id="GO:0006535">
    <property type="term" value="P:cysteine biosynthetic process from serine"/>
    <property type="evidence" value="ECO:0007669"/>
    <property type="project" value="TreeGrafter"/>
</dbReference>
<dbReference type="PATRIC" id="fig|1226633.4.peg.2173"/>
<evidence type="ECO:0000256" key="6">
    <source>
        <dbReference type="ARBA" id="ARBA00071157"/>
    </source>
</evidence>
<dbReference type="GO" id="GO:0004124">
    <property type="term" value="F:cysteine synthase activity"/>
    <property type="evidence" value="ECO:0007669"/>
    <property type="project" value="TreeGrafter"/>
</dbReference>
<comment type="cofactor">
    <cofactor evidence="1 8">
        <name>pyridoxal 5'-phosphate</name>
        <dbReference type="ChEBI" id="CHEBI:597326"/>
    </cofactor>
</comment>
<dbReference type="AlphaFoldDB" id="A0A0B4E3W3"/>
<dbReference type="InterPro" id="IPR015424">
    <property type="entry name" value="PyrdxlP-dep_Trfase"/>
</dbReference>
<dbReference type="InterPro" id="IPR015421">
    <property type="entry name" value="PyrdxlP-dep_Trfase_major"/>
</dbReference>
<comment type="subunit">
    <text evidence="2">Homotetramer.</text>
</comment>
<dbReference type="FunFam" id="3.90.1150.10:FF:000033">
    <property type="entry name" value="Cystathionine gamma-synthase"/>
    <property type="match status" value="1"/>
</dbReference>
<dbReference type="CDD" id="cd00614">
    <property type="entry name" value="CGS_like"/>
    <property type="match status" value="1"/>
</dbReference>
<proteinExistence type="inferred from homology"/>
<dbReference type="InterPro" id="IPR015422">
    <property type="entry name" value="PyrdxlP-dep_Trfase_small"/>
</dbReference>
<dbReference type="PIRSF" id="PIRSF001434">
    <property type="entry name" value="CGS"/>
    <property type="match status" value="1"/>
</dbReference>
<evidence type="ECO:0000256" key="3">
    <source>
        <dbReference type="ARBA" id="ARBA00022679"/>
    </source>
</evidence>
<dbReference type="GO" id="GO:0003961">
    <property type="term" value="F:O-acetylhomoserine aminocarboxypropyltransferase activity"/>
    <property type="evidence" value="ECO:0007669"/>
    <property type="project" value="TreeGrafter"/>
</dbReference>
<name>A0A0B4E3W3_9FUSO</name>
<evidence type="ECO:0000256" key="1">
    <source>
        <dbReference type="ARBA" id="ARBA00001933"/>
    </source>
</evidence>
<sequence length="461" mass="50662">MTVLNNAAKMVKINQKYQKILVQNKQKQGRKRAMKQFDLEHVNPETLCVQAGYEPKNGEARILPLIQSTTYKYDSADDVADLFDLVQSGHMYSRISNPTVEALEKKIACLEGGVGALATSSGQAATLLAILTICNAGEHIVAMNNLYGGTHTLIGSTLQKLGIHTSFVPLNADEKTIAAAIQSNTKLIFSETLGNPNVELLDIERIAGIAHKHNLPLFVDNTFATPYLCRPFEFGADIVVHSTTKYLDGHATSVGGMIVDGGTFDWTNGKFPHLTEEDPNYHGLSYTKSFGKQAFITKARVVFMRDFGATMSPFNAFLTNLGTETLALRMERHSENALKIAQFLEAHPKIAWTNYPLLTTSASCQLAKKYLKKGGSGVISFGIKGDLEATKKFINHLELASLVVHVGDLRTHVLHPASMTHRQLSKEDQLKAGIQENMIRLSVGIENVEDIIADIKQALER</sequence>
<evidence type="ECO:0000313" key="10">
    <source>
        <dbReference type="Proteomes" id="UP000031184"/>
    </source>
</evidence>
<evidence type="ECO:0000313" key="9">
    <source>
        <dbReference type="EMBL" id="KID48178.1"/>
    </source>
</evidence>
<comment type="similarity">
    <text evidence="5">Belongs to the trans-sulfuration enzymes family. MetZ subfamily.</text>
</comment>
<protein>
    <recommendedName>
        <fullName evidence="6">O-succinylhomoserine sulfhydrylase</fullName>
    </recommendedName>
</protein>
<dbReference type="EMBL" id="AUZI01000027">
    <property type="protein sequence ID" value="KID48178.1"/>
    <property type="molecule type" value="Genomic_DNA"/>
</dbReference>
<dbReference type="GO" id="GO:0005737">
    <property type="term" value="C:cytoplasm"/>
    <property type="evidence" value="ECO:0007669"/>
    <property type="project" value="TreeGrafter"/>
</dbReference>
<dbReference type="PANTHER" id="PTHR43797">
    <property type="entry name" value="HOMOCYSTEINE/CYSTEINE SYNTHASE"/>
    <property type="match status" value="1"/>
</dbReference>
<dbReference type="InterPro" id="IPR000277">
    <property type="entry name" value="Cys/Met-Metab_PyrdxlP-dep_enz"/>
</dbReference>
<evidence type="ECO:0000256" key="4">
    <source>
        <dbReference type="ARBA" id="ARBA00022898"/>
    </source>
</evidence>
<evidence type="ECO:0000256" key="5">
    <source>
        <dbReference type="ARBA" id="ARBA00060995"/>
    </source>
</evidence>
<dbReference type="GO" id="GO:0030170">
    <property type="term" value="F:pyridoxal phosphate binding"/>
    <property type="evidence" value="ECO:0007669"/>
    <property type="project" value="InterPro"/>
</dbReference>
<dbReference type="Gene3D" id="3.90.1150.10">
    <property type="entry name" value="Aspartate Aminotransferase, domain 1"/>
    <property type="match status" value="1"/>
</dbReference>
<feature type="modified residue" description="N6-(pyridoxal phosphate)lysine" evidence="7">
    <location>
        <position position="245"/>
    </location>
</feature>
<keyword evidence="3 9" id="KW-0808">Transferase</keyword>
<dbReference type="GO" id="GO:0071269">
    <property type="term" value="P:L-homocysteine biosynthetic process"/>
    <property type="evidence" value="ECO:0007669"/>
    <property type="project" value="TreeGrafter"/>
</dbReference>
<dbReference type="OrthoDB" id="9780685at2"/>
<reference evidence="9 10" key="1">
    <citation type="submission" date="2013-08" db="EMBL/GenBank/DDBJ databases">
        <title>An opportunistic ruminal bacterium that causes liver abscesses in cattle.</title>
        <authorList>
            <person name="Benahmed F.H."/>
            <person name="Rasmussen M."/>
            <person name="Harbottle H."/>
            <person name="Soppet D."/>
            <person name="Nagaraja T.G."/>
            <person name="Davidson M."/>
        </authorList>
    </citation>
    <scope>NUCLEOTIDE SEQUENCE [LARGE SCALE GENOMIC DNA]</scope>
    <source>
        <strain evidence="9 10">B35</strain>
    </source>
</reference>
<dbReference type="FunFam" id="3.40.640.10:FF:000035">
    <property type="entry name" value="O-succinylhomoserine sulfhydrylase"/>
    <property type="match status" value="1"/>
</dbReference>
<dbReference type="InterPro" id="IPR006235">
    <property type="entry name" value="OAc-hSer/O-AcSer_sulfhydrylase"/>
</dbReference>
<evidence type="ECO:0000256" key="2">
    <source>
        <dbReference type="ARBA" id="ARBA00011881"/>
    </source>
</evidence>